<evidence type="ECO:0000256" key="1">
    <source>
        <dbReference type="SAM" id="MobiDB-lite"/>
    </source>
</evidence>
<feature type="region of interest" description="Disordered" evidence="1">
    <location>
        <begin position="55"/>
        <end position="100"/>
    </location>
</feature>
<proteinExistence type="predicted"/>
<dbReference type="Proteomes" id="UP000008068">
    <property type="component" value="Unassembled WGS sequence"/>
</dbReference>
<dbReference type="AlphaFoldDB" id="G0PHW8"/>
<sequence length="100" mass="11560">MVSVTKSKKQREIWIRKLGPEFLIKAEKKSDPKLCLSHFPPLKALFRRRSIVPYKGGKSHKAQEDKQLEDDSEGDSGSEFEDDEFEDPTYEIDEDVSSQE</sequence>
<protein>
    <submittedName>
        <fullName evidence="2">Uncharacterized protein</fullName>
    </submittedName>
</protein>
<gene>
    <name evidence="2" type="ORF">CAEBREN_32426</name>
</gene>
<organism evidence="3">
    <name type="scientific">Caenorhabditis brenneri</name>
    <name type="common">Nematode worm</name>
    <dbReference type="NCBI Taxonomy" id="135651"/>
    <lineage>
        <taxon>Eukaryota</taxon>
        <taxon>Metazoa</taxon>
        <taxon>Ecdysozoa</taxon>
        <taxon>Nematoda</taxon>
        <taxon>Chromadorea</taxon>
        <taxon>Rhabditida</taxon>
        <taxon>Rhabditina</taxon>
        <taxon>Rhabditomorpha</taxon>
        <taxon>Rhabditoidea</taxon>
        <taxon>Rhabditidae</taxon>
        <taxon>Peloderinae</taxon>
        <taxon>Caenorhabditis</taxon>
    </lineage>
</organism>
<reference evidence="3" key="1">
    <citation type="submission" date="2011-07" db="EMBL/GenBank/DDBJ databases">
        <authorList>
            <consortium name="Caenorhabditis brenneri Sequencing and Analysis Consortium"/>
            <person name="Wilson R.K."/>
        </authorList>
    </citation>
    <scope>NUCLEOTIDE SEQUENCE [LARGE SCALE GENOMIC DNA]</scope>
    <source>
        <strain evidence="3">PB2801</strain>
    </source>
</reference>
<name>G0PHW8_CAEBE</name>
<dbReference type="HOGENOM" id="CLU_2308532_0_0_1"/>
<evidence type="ECO:0000313" key="3">
    <source>
        <dbReference type="Proteomes" id="UP000008068"/>
    </source>
</evidence>
<accession>G0PHW8</accession>
<keyword evidence="3" id="KW-1185">Reference proteome</keyword>
<evidence type="ECO:0000313" key="2">
    <source>
        <dbReference type="EMBL" id="EGT57076.1"/>
    </source>
</evidence>
<dbReference type="EMBL" id="GL380515">
    <property type="protein sequence ID" value="EGT57076.1"/>
    <property type="molecule type" value="Genomic_DNA"/>
</dbReference>
<feature type="compositionally biased region" description="Acidic residues" evidence="1">
    <location>
        <begin position="67"/>
        <end position="100"/>
    </location>
</feature>
<dbReference type="InParanoid" id="G0PHW8"/>